<dbReference type="InterPro" id="IPR012827">
    <property type="entry name" value="Hemerythrin_metal-bd"/>
</dbReference>
<dbReference type="Proteomes" id="UP000294678">
    <property type="component" value="Unassembled WGS sequence"/>
</dbReference>
<keyword evidence="6" id="KW-0472">Membrane</keyword>
<dbReference type="PROSITE" id="PS00550">
    <property type="entry name" value="HEMERYTHRINS"/>
    <property type="match status" value="1"/>
</dbReference>
<dbReference type="GO" id="GO:0007165">
    <property type="term" value="P:signal transduction"/>
    <property type="evidence" value="ECO:0007669"/>
    <property type="project" value="UniProtKB-KW"/>
</dbReference>
<dbReference type="EMBL" id="SOBG01000008">
    <property type="protein sequence ID" value="TDT68028.1"/>
    <property type="molecule type" value="Genomic_DNA"/>
</dbReference>
<dbReference type="RefSeq" id="WP_134113614.1">
    <property type="nucleotide sequence ID" value="NZ_SOBG01000008.1"/>
</dbReference>
<keyword evidence="3" id="KW-0408">Iron</keyword>
<proteinExistence type="inferred from homology"/>
<organism evidence="8 9">
    <name type="scientific">Hypnocyclicus thermotrophus</name>
    <dbReference type="NCBI Taxonomy" id="1627895"/>
    <lineage>
        <taxon>Bacteria</taxon>
        <taxon>Fusobacteriati</taxon>
        <taxon>Fusobacteriota</taxon>
        <taxon>Fusobacteriia</taxon>
        <taxon>Fusobacteriales</taxon>
        <taxon>Fusobacteriaceae</taxon>
        <taxon>Hypnocyclicus</taxon>
    </lineage>
</organism>
<dbReference type="SUPFAM" id="SSF47188">
    <property type="entry name" value="Hemerythrin-like"/>
    <property type="match status" value="1"/>
</dbReference>
<dbReference type="GO" id="GO:0046872">
    <property type="term" value="F:metal ion binding"/>
    <property type="evidence" value="ECO:0007669"/>
    <property type="project" value="UniProtKB-KW"/>
</dbReference>
<dbReference type="SMART" id="SM00283">
    <property type="entry name" value="MA"/>
    <property type="match status" value="1"/>
</dbReference>
<evidence type="ECO:0000256" key="1">
    <source>
        <dbReference type="ARBA" id="ARBA00010587"/>
    </source>
</evidence>
<dbReference type="Pfam" id="PF00015">
    <property type="entry name" value="MCPsignal"/>
    <property type="match status" value="1"/>
</dbReference>
<keyword evidence="9" id="KW-1185">Reference proteome</keyword>
<dbReference type="PANTHER" id="PTHR32089">
    <property type="entry name" value="METHYL-ACCEPTING CHEMOTAXIS PROTEIN MCPB"/>
    <property type="match status" value="1"/>
</dbReference>
<comment type="similarity">
    <text evidence="1">Belongs to the hemerythrin family.</text>
</comment>
<evidence type="ECO:0000313" key="8">
    <source>
        <dbReference type="EMBL" id="TDT68028.1"/>
    </source>
</evidence>
<evidence type="ECO:0000256" key="4">
    <source>
        <dbReference type="ARBA" id="ARBA00023224"/>
    </source>
</evidence>
<dbReference type="InterPro" id="IPR035938">
    <property type="entry name" value="Hemerythrin-like_sf"/>
</dbReference>
<dbReference type="NCBIfam" id="NF033749">
    <property type="entry name" value="bact_hemeryth"/>
    <property type="match status" value="1"/>
</dbReference>
<comment type="caution">
    <text evidence="8">The sequence shown here is derived from an EMBL/GenBank/DDBJ whole genome shotgun (WGS) entry which is preliminary data.</text>
</comment>
<evidence type="ECO:0000256" key="3">
    <source>
        <dbReference type="ARBA" id="ARBA00023004"/>
    </source>
</evidence>
<feature type="transmembrane region" description="Helical" evidence="6">
    <location>
        <begin position="6"/>
        <end position="37"/>
    </location>
</feature>
<keyword evidence="4 5" id="KW-0807">Transducer</keyword>
<dbReference type="InterPro" id="IPR004089">
    <property type="entry name" value="MCPsignal_dom"/>
</dbReference>
<dbReference type="PANTHER" id="PTHR32089:SF112">
    <property type="entry name" value="LYSOZYME-LIKE PROTEIN-RELATED"/>
    <property type="match status" value="1"/>
</dbReference>
<evidence type="ECO:0000256" key="6">
    <source>
        <dbReference type="SAM" id="Phobius"/>
    </source>
</evidence>
<dbReference type="Gene3D" id="1.10.287.950">
    <property type="entry name" value="Methyl-accepting chemotaxis protein"/>
    <property type="match status" value="1"/>
</dbReference>
<evidence type="ECO:0000259" key="7">
    <source>
        <dbReference type="PROSITE" id="PS50111"/>
    </source>
</evidence>
<dbReference type="GO" id="GO:0016020">
    <property type="term" value="C:membrane"/>
    <property type="evidence" value="ECO:0007669"/>
    <property type="project" value="InterPro"/>
</dbReference>
<evidence type="ECO:0000313" key="9">
    <source>
        <dbReference type="Proteomes" id="UP000294678"/>
    </source>
</evidence>
<name>A0AA46I507_9FUSO</name>
<dbReference type="NCBIfam" id="TIGR02481">
    <property type="entry name" value="hemeryth_dom"/>
    <property type="match status" value="1"/>
</dbReference>
<sequence length="534" mass="60107">MVLLGSIIILSILILFTKGNILLGSIFIIIQLILITFATKKLFHLQKLLENIFSKLENNDIDFTEYEDKYPSLKRLFGFFNKISQIVSIINYSSKNLKELSNHLTKETEEIIKGSNENTDNLLALENKTKDILDSVTNQYASTEEISATINNLSESFKIVAENAEQTMILSNDTAKAAKKGGKSVTKTLNEMRKIETLMQIIETKTNELASSSEKIVNIVNMINQISEQTNLLALNAAIEAARAGEAGKGFAVVAEEVRKLADDSGKATKEIEDLIKIIQNETNEVINAVQESYNEVKVGIKLSEDTIKEIDNIVEQTESTNKEVTNISNAINQQSTAIEEIQVATETVAFNGETITNISQEQTYIFEIISNKLNEFLEEISRLNEISHSLTGSINGIAILDNNNQIQDLIKWDNKYSVNNEKIDNQHKKLVTLVNTLNAAMLLGQSKSIINEIIAELADYTVTHFKDEEEYMESIGYDDLENHKKIHKTFVEQVVKVQNDIKSGKSSVSNELIDFLKKWLIEHIMKTDKKYVK</sequence>
<keyword evidence="2" id="KW-0479">Metal-binding</keyword>
<dbReference type="InterPro" id="IPR012312">
    <property type="entry name" value="Hemerythrin-like"/>
</dbReference>
<dbReference type="SUPFAM" id="SSF58104">
    <property type="entry name" value="Methyl-accepting chemotaxis protein (MCP) signaling domain"/>
    <property type="match status" value="1"/>
</dbReference>
<keyword evidence="6" id="KW-0812">Transmembrane</keyword>
<accession>A0AA46I507</accession>
<dbReference type="PROSITE" id="PS50111">
    <property type="entry name" value="CHEMOTAXIS_TRANSDUC_2"/>
    <property type="match status" value="1"/>
</dbReference>
<dbReference type="Gene3D" id="1.20.120.50">
    <property type="entry name" value="Hemerythrin-like"/>
    <property type="match status" value="1"/>
</dbReference>
<reference evidence="8 9" key="1">
    <citation type="submission" date="2019-03" db="EMBL/GenBank/DDBJ databases">
        <title>Genomic Encyclopedia of Type Strains, Phase IV (KMG-IV): sequencing the most valuable type-strain genomes for metagenomic binning, comparative biology and taxonomic classification.</title>
        <authorList>
            <person name="Goeker M."/>
        </authorList>
    </citation>
    <scope>NUCLEOTIDE SEQUENCE [LARGE SCALE GENOMIC DNA]</scope>
    <source>
        <strain evidence="8 9">DSM 100055</strain>
    </source>
</reference>
<gene>
    <name evidence="8" type="ORF">EV215_1748</name>
</gene>
<dbReference type="AlphaFoldDB" id="A0AA46I507"/>
<evidence type="ECO:0000256" key="5">
    <source>
        <dbReference type="PROSITE-ProRule" id="PRU00284"/>
    </source>
</evidence>
<keyword evidence="6" id="KW-1133">Transmembrane helix</keyword>
<evidence type="ECO:0000256" key="2">
    <source>
        <dbReference type="ARBA" id="ARBA00022723"/>
    </source>
</evidence>
<feature type="domain" description="Methyl-accepting transducer" evidence="7">
    <location>
        <begin position="114"/>
        <end position="350"/>
    </location>
</feature>
<dbReference type="Pfam" id="PF01814">
    <property type="entry name" value="Hemerythrin"/>
    <property type="match status" value="1"/>
</dbReference>
<dbReference type="CDD" id="cd11386">
    <property type="entry name" value="MCP_signal"/>
    <property type="match status" value="1"/>
</dbReference>
<protein>
    <submittedName>
        <fullName evidence="8">Methyl-accepting chemotaxis protein</fullName>
    </submittedName>
</protein>
<dbReference type="InterPro" id="IPR016131">
    <property type="entry name" value="Haemerythrin_Fe_BS"/>
</dbReference>
<dbReference type="CDD" id="cd12107">
    <property type="entry name" value="Hemerythrin"/>
    <property type="match status" value="1"/>
</dbReference>